<evidence type="ECO:0000313" key="6">
    <source>
        <dbReference type="EMBL" id="TBW39755.1"/>
    </source>
</evidence>
<evidence type="ECO:0000256" key="2">
    <source>
        <dbReference type="ARBA" id="ARBA00009387"/>
    </source>
</evidence>
<dbReference type="InterPro" id="IPR008939">
    <property type="entry name" value="Lytic_TGlycosylase_superhlx_U"/>
</dbReference>
<evidence type="ECO:0000256" key="1">
    <source>
        <dbReference type="ARBA" id="ARBA00007734"/>
    </source>
</evidence>
<name>A0A4Q9VUC7_9HYPH</name>
<dbReference type="SUPFAM" id="SSF48435">
    <property type="entry name" value="Bacterial muramidases"/>
    <property type="match status" value="1"/>
</dbReference>
<reference evidence="6 7" key="1">
    <citation type="submission" date="2019-02" db="EMBL/GenBank/DDBJ databases">
        <title>Siculibacillus lacustris gen. nov., sp. nov., a new rosette-forming bacterium isolated from a freshwater crater lake (Lake St. Ana, Romania).</title>
        <authorList>
            <person name="Felfoldi T."/>
            <person name="Marton Z."/>
            <person name="Szabo A."/>
            <person name="Mentes A."/>
            <person name="Boka K."/>
            <person name="Marialigeti K."/>
            <person name="Mathe I."/>
            <person name="Koncz M."/>
            <person name="Schumann P."/>
            <person name="Toth E."/>
        </authorList>
    </citation>
    <scope>NUCLEOTIDE SEQUENCE [LARGE SCALE GENOMIC DNA]</scope>
    <source>
        <strain evidence="6 7">SA-279</strain>
    </source>
</reference>
<feature type="compositionally biased region" description="Basic and acidic residues" evidence="4">
    <location>
        <begin position="1"/>
        <end position="17"/>
    </location>
</feature>
<dbReference type="Pfam" id="PF01464">
    <property type="entry name" value="SLT"/>
    <property type="match status" value="1"/>
</dbReference>
<dbReference type="InterPro" id="IPR023346">
    <property type="entry name" value="Lysozyme-like_dom_sf"/>
</dbReference>
<comment type="similarity">
    <text evidence="1">Belongs to the transglycosylase Slt family.</text>
</comment>
<keyword evidence="7" id="KW-1185">Reference proteome</keyword>
<comment type="similarity">
    <text evidence="2">Belongs to the virb1 family.</text>
</comment>
<dbReference type="EMBL" id="SJFN01000006">
    <property type="protein sequence ID" value="TBW39755.1"/>
    <property type="molecule type" value="Genomic_DNA"/>
</dbReference>
<gene>
    <name evidence="6" type="ORF">EYW49_05720</name>
</gene>
<evidence type="ECO:0000259" key="5">
    <source>
        <dbReference type="Pfam" id="PF01464"/>
    </source>
</evidence>
<dbReference type="Gene3D" id="1.25.20.10">
    <property type="entry name" value="Bacterial muramidases"/>
    <property type="match status" value="1"/>
</dbReference>
<dbReference type="OrthoDB" id="9815002at2"/>
<dbReference type="SUPFAM" id="SSF53955">
    <property type="entry name" value="Lysozyme-like"/>
    <property type="match status" value="1"/>
</dbReference>
<evidence type="ECO:0000313" key="7">
    <source>
        <dbReference type="Proteomes" id="UP000292781"/>
    </source>
</evidence>
<protein>
    <submittedName>
        <fullName evidence="6">Lytic transglycosylase domain-containing protein</fullName>
    </submittedName>
</protein>
<dbReference type="Proteomes" id="UP000292781">
    <property type="component" value="Unassembled WGS sequence"/>
</dbReference>
<dbReference type="PANTHER" id="PTHR37423">
    <property type="entry name" value="SOLUBLE LYTIC MUREIN TRANSGLYCOSYLASE-RELATED"/>
    <property type="match status" value="1"/>
</dbReference>
<evidence type="ECO:0000256" key="3">
    <source>
        <dbReference type="ARBA" id="ARBA00022729"/>
    </source>
</evidence>
<dbReference type="Gene3D" id="1.10.530.10">
    <property type="match status" value="1"/>
</dbReference>
<evidence type="ECO:0000256" key="4">
    <source>
        <dbReference type="SAM" id="MobiDB-lite"/>
    </source>
</evidence>
<feature type="domain" description="Transglycosylase SLT" evidence="5">
    <location>
        <begin position="526"/>
        <end position="629"/>
    </location>
</feature>
<dbReference type="PANTHER" id="PTHR37423:SF2">
    <property type="entry name" value="MEMBRANE-BOUND LYTIC MUREIN TRANSGLYCOSYLASE C"/>
    <property type="match status" value="1"/>
</dbReference>
<dbReference type="InterPro" id="IPR008258">
    <property type="entry name" value="Transglycosylase_SLT_dom_1"/>
</dbReference>
<dbReference type="AlphaFoldDB" id="A0A4Q9VUC7"/>
<comment type="caution">
    <text evidence="6">The sequence shown here is derived from an EMBL/GenBank/DDBJ whole genome shotgun (WGS) entry which is preliminary data.</text>
</comment>
<feature type="region of interest" description="Disordered" evidence="4">
    <location>
        <begin position="1"/>
        <end position="31"/>
    </location>
</feature>
<proteinExistence type="inferred from homology"/>
<dbReference type="GO" id="GO:0042597">
    <property type="term" value="C:periplasmic space"/>
    <property type="evidence" value="ECO:0007669"/>
    <property type="project" value="InterPro"/>
</dbReference>
<sequence length="711" mass="77520">MRRRGEPCPRTAGDGRTRSHRSRRTRGEETSMLATTRRLVLGLLPAMALAATGIPGTAAAADLATALTAAARGDVAAVNGMRDGLDRLDQKIVDWYLIRMGSGLPSAAITQFAIANPSWPDPEFFRRRAEQALEKENPSADDVIYAFQGSRPYSNRGRIMLARALVQKGRAGEAAPWARYAYRDDKLTDEESAVLENEFGSLLEKGDYKARFDMALLKGHAAEAVRAARKLGSGWEALAQAGLAVEKKQSNAGSLIDQVPSSLRDDPTALFVRAQYARRTEHWKEAAEFLIRAPKDPKAMGSPDQWWEEKRIVSRKLIDLGDARTAYKVVVGHTGSTPANQAEADFHAGWYALRFLNDPSTAMRHFAAVAEDSAKPVTRARAYYWMGRAAEAGASGSSREYYTRAADFGFTFYGQMARGKLGLSDLGISRTVSPNGADKAAIERDDRFEALRRIGKLGRRDLASTFYKHMAESLPTAGQVAALIEMAEKQGWTNLAVTAGKAGAQRGLDMQAMAFPIGLPTDIDTSGLERALAFAITRQESEFNQSVVSSAGATGIFQVMPVAGREAAKKLGIPFNPDAWRNNAAYNVRLGSAYVANLVGNYDGNYVMAIAGYNAGPGRIHDWVQAYGDPRTGQVDIVDWMERIPFSETRNYVHRVLENLQVYRFRLEGRKLELAQDLARGIGARAATTGSIPTSPVAKSSIGIGSWLLGD</sequence>
<dbReference type="GO" id="GO:0004553">
    <property type="term" value="F:hydrolase activity, hydrolyzing O-glycosyl compounds"/>
    <property type="evidence" value="ECO:0007669"/>
    <property type="project" value="InterPro"/>
</dbReference>
<organism evidence="6 7">
    <name type="scientific">Siculibacillus lacustris</name>
    <dbReference type="NCBI Taxonomy" id="1549641"/>
    <lineage>
        <taxon>Bacteria</taxon>
        <taxon>Pseudomonadati</taxon>
        <taxon>Pseudomonadota</taxon>
        <taxon>Alphaproteobacteria</taxon>
        <taxon>Hyphomicrobiales</taxon>
        <taxon>Ancalomicrobiaceae</taxon>
        <taxon>Siculibacillus</taxon>
    </lineage>
</organism>
<keyword evidence="3" id="KW-0732">Signal</keyword>
<dbReference type="CDD" id="cd13401">
    <property type="entry name" value="Slt70-like"/>
    <property type="match status" value="1"/>
</dbReference>
<accession>A0A4Q9VUC7</accession>